<evidence type="ECO:0000313" key="1">
    <source>
        <dbReference type="EMBL" id="KAF2537484.1"/>
    </source>
</evidence>
<reference evidence="1" key="1">
    <citation type="submission" date="2019-12" db="EMBL/GenBank/DDBJ databases">
        <title>Genome sequencing and annotation of Brassica cretica.</title>
        <authorList>
            <person name="Studholme D.J."/>
            <person name="Sarris P.F."/>
        </authorList>
    </citation>
    <scope>NUCLEOTIDE SEQUENCE</scope>
    <source>
        <strain evidence="1">PFS-001/15</strain>
        <tissue evidence="1">Leaf</tissue>
    </source>
</reference>
<comment type="caution">
    <text evidence="1">The sequence shown here is derived from an EMBL/GenBank/DDBJ whole genome shotgun (WGS) entry which is preliminary data.</text>
</comment>
<protein>
    <recommendedName>
        <fullName evidence="3">CCHC-type domain-containing protein</fullName>
    </recommendedName>
</protein>
<gene>
    <name evidence="1" type="ORF">F2Q68_00020471</name>
</gene>
<evidence type="ECO:0008006" key="3">
    <source>
        <dbReference type="Google" id="ProtNLM"/>
    </source>
</evidence>
<accession>A0A8S9FWH7</accession>
<name>A0A8S9FWH7_BRACR</name>
<dbReference type="EMBL" id="QGKW02002228">
    <property type="protein sequence ID" value="KAF2537484.1"/>
    <property type="molecule type" value="Genomic_DNA"/>
</dbReference>
<sequence>MIDFTYPWLPSKCATCGKWGHMERVCSKQKEPEVSKQLDAKQDDVDKVEKLLSPENSLVMADNGEEQAHMVESEHVDQTATDTVVATEEVNTVAVAENDGRNEEKWLTPTKISKPPEKVKVLELGQVSTLSNSRFAILSSEEEEEEEEGEIMQQEHVGNAARLQQEDNSQEDEVPAKIFSPQEKDVITKAGADSFGSVLLKTHVSSDSLAPIIGYFPVQELLIFNQ</sequence>
<dbReference type="Proteomes" id="UP000712281">
    <property type="component" value="Unassembled WGS sequence"/>
</dbReference>
<proteinExistence type="predicted"/>
<evidence type="ECO:0000313" key="2">
    <source>
        <dbReference type="Proteomes" id="UP000712281"/>
    </source>
</evidence>
<organism evidence="1 2">
    <name type="scientific">Brassica cretica</name>
    <name type="common">Mustard</name>
    <dbReference type="NCBI Taxonomy" id="69181"/>
    <lineage>
        <taxon>Eukaryota</taxon>
        <taxon>Viridiplantae</taxon>
        <taxon>Streptophyta</taxon>
        <taxon>Embryophyta</taxon>
        <taxon>Tracheophyta</taxon>
        <taxon>Spermatophyta</taxon>
        <taxon>Magnoliopsida</taxon>
        <taxon>eudicotyledons</taxon>
        <taxon>Gunneridae</taxon>
        <taxon>Pentapetalae</taxon>
        <taxon>rosids</taxon>
        <taxon>malvids</taxon>
        <taxon>Brassicales</taxon>
        <taxon>Brassicaceae</taxon>
        <taxon>Brassiceae</taxon>
        <taxon>Brassica</taxon>
    </lineage>
</organism>
<dbReference type="AlphaFoldDB" id="A0A8S9FWH7"/>